<evidence type="ECO:0000313" key="2">
    <source>
        <dbReference type="Proteomes" id="UP000183190"/>
    </source>
</evidence>
<dbReference type="RefSeq" id="WP_074714801.1">
    <property type="nucleotide sequence ID" value="NZ_FNWV01000002.1"/>
</dbReference>
<name>A0A1H6IQL4_RUMFL</name>
<dbReference type="EMBL" id="FNWV01000002">
    <property type="protein sequence ID" value="SEH48567.1"/>
    <property type="molecule type" value="Genomic_DNA"/>
</dbReference>
<dbReference type="AlphaFoldDB" id="A0A1H6IQL4"/>
<evidence type="ECO:0000313" key="1">
    <source>
        <dbReference type="EMBL" id="SEH48567.1"/>
    </source>
</evidence>
<dbReference type="Proteomes" id="UP000183190">
    <property type="component" value="Unassembled WGS sequence"/>
</dbReference>
<protein>
    <submittedName>
        <fullName evidence="1">Uncharacterized protein</fullName>
    </submittedName>
</protein>
<accession>A0A1H6IQL4</accession>
<gene>
    <name evidence="1" type="ORF">SAMN02910265_00994</name>
</gene>
<proteinExistence type="predicted"/>
<organism evidence="1 2">
    <name type="scientific">Ruminococcus flavefaciens</name>
    <dbReference type="NCBI Taxonomy" id="1265"/>
    <lineage>
        <taxon>Bacteria</taxon>
        <taxon>Bacillati</taxon>
        <taxon>Bacillota</taxon>
        <taxon>Clostridia</taxon>
        <taxon>Eubacteriales</taxon>
        <taxon>Oscillospiraceae</taxon>
        <taxon>Ruminococcus</taxon>
    </lineage>
</organism>
<sequence length="60" mass="6474">MKLTDLIKTIPAGSPAAEILKIALLIAGTVFVDMISDVVKDSLNAKEYTKIIDVLDKEAE</sequence>
<reference evidence="1 2" key="1">
    <citation type="submission" date="2016-10" db="EMBL/GenBank/DDBJ databases">
        <authorList>
            <person name="de Groot N.N."/>
        </authorList>
    </citation>
    <scope>NUCLEOTIDE SEQUENCE [LARGE SCALE GENOMIC DNA]</scope>
    <source>
        <strain evidence="1 2">YAD2003</strain>
    </source>
</reference>